<feature type="zinc finger region" description="FLZ-type" evidence="6">
    <location>
        <begin position="95"/>
        <end position="139"/>
    </location>
</feature>
<dbReference type="GO" id="GO:0008270">
    <property type="term" value="F:zinc ion binding"/>
    <property type="evidence" value="ECO:0007669"/>
    <property type="project" value="UniProtKB-KW"/>
</dbReference>
<dbReference type="GO" id="GO:0005737">
    <property type="term" value="C:cytoplasm"/>
    <property type="evidence" value="ECO:0007669"/>
    <property type="project" value="UniProtKB-SubCell"/>
</dbReference>
<dbReference type="PROSITE" id="PS51795">
    <property type="entry name" value="ZF_FLZ"/>
    <property type="match status" value="1"/>
</dbReference>
<sequence>MRVKRSRIRRSPSYGGAGALLSQIGPPAAEPTVLPFDSHSALSISAAGGGVLKQSAVATAAETANSGSAMAILAVSSPDAVMEDDEWQRGGGGDNFLDRCFRCKKRIGNDDEVFMFRHLRAFCTPYCRAEVINKDDEFKSEFKHFCETISKSSKKNKRVQT</sequence>
<comment type="caution">
    <text evidence="8">The sequence shown here is derived from an EMBL/GenBank/DDBJ whole genome shotgun (WGS) entry which is preliminary data.</text>
</comment>
<dbReference type="STRING" id="3476.A0A2P5C2I2"/>
<keyword evidence="3" id="KW-0963">Cytoplasm</keyword>
<evidence type="ECO:0000256" key="2">
    <source>
        <dbReference type="ARBA" id="ARBA00009374"/>
    </source>
</evidence>
<dbReference type="PANTHER" id="PTHR33059:SF4">
    <property type="entry name" value="FCS-LIKE ZINC FINGER 5"/>
    <property type="match status" value="1"/>
</dbReference>
<evidence type="ECO:0000256" key="4">
    <source>
        <dbReference type="ARBA" id="ARBA00022723"/>
    </source>
</evidence>
<dbReference type="OrthoDB" id="1194496at2759"/>
<evidence type="ECO:0000256" key="6">
    <source>
        <dbReference type="PROSITE-ProRule" id="PRU01131"/>
    </source>
</evidence>
<evidence type="ECO:0000313" key="9">
    <source>
        <dbReference type="Proteomes" id="UP000237105"/>
    </source>
</evidence>
<dbReference type="InterPro" id="IPR007650">
    <property type="entry name" value="Zf-FLZ_dom"/>
</dbReference>
<accession>A0A2P5C2I2</accession>
<feature type="domain" description="FLZ-type" evidence="7">
    <location>
        <begin position="95"/>
        <end position="139"/>
    </location>
</feature>
<comment type="subcellular location">
    <subcellularLocation>
        <location evidence="1">Cytoplasm</location>
    </subcellularLocation>
</comment>
<organism evidence="8 9">
    <name type="scientific">Parasponia andersonii</name>
    <name type="common">Sponia andersonii</name>
    <dbReference type="NCBI Taxonomy" id="3476"/>
    <lineage>
        <taxon>Eukaryota</taxon>
        <taxon>Viridiplantae</taxon>
        <taxon>Streptophyta</taxon>
        <taxon>Embryophyta</taxon>
        <taxon>Tracheophyta</taxon>
        <taxon>Spermatophyta</taxon>
        <taxon>Magnoliopsida</taxon>
        <taxon>eudicotyledons</taxon>
        <taxon>Gunneridae</taxon>
        <taxon>Pentapetalae</taxon>
        <taxon>rosids</taxon>
        <taxon>fabids</taxon>
        <taxon>Rosales</taxon>
        <taxon>Cannabaceae</taxon>
        <taxon>Parasponia</taxon>
    </lineage>
</organism>
<gene>
    <name evidence="8" type="ORF">PanWU01x14_189140</name>
</gene>
<reference evidence="9" key="1">
    <citation type="submission" date="2016-06" db="EMBL/GenBank/DDBJ databases">
        <title>Parallel loss of symbiosis genes in relatives of nitrogen-fixing non-legume Parasponia.</title>
        <authorList>
            <person name="Van Velzen R."/>
            <person name="Holmer R."/>
            <person name="Bu F."/>
            <person name="Rutten L."/>
            <person name="Van Zeijl A."/>
            <person name="Liu W."/>
            <person name="Santuari L."/>
            <person name="Cao Q."/>
            <person name="Sharma T."/>
            <person name="Shen D."/>
            <person name="Roswanjaya Y."/>
            <person name="Wardhani T."/>
            <person name="Kalhor M.S."/>
            <person name="Jansen J."/>
            <person name="Van den Hoogen J."/>
            <person name="Gungor B."/>
            <person name="Hartog M."/>
            <person name="Hontelez J."/>
            <person name="Verver J."/>
            <person name="Yang W.-C."/>
            <person name="Schijlen E."/>
            <person name="Repin R."/>
            <person name="Schilthuizen M."/>
            <person name="Schranz E."/>
            <person name="Heidstra R."/>
            <person name="Miyata K."/>
            <person name="Fedorova E."/>
            <person name="Kohlen W."/>
            <person name="Bisseling T."/>
            <person name="Smit S."/>
            <person name="Geurts R."/>
        </authorList>
    </citation>
    <scope>NUCLEOTIDE SEQUENCE [LARGE SCALE GENOMIC DNA]</scope>
    <source>
        <strain evidence="9">cv. WU1-14</strain>
    </source>
</reference>
<evidence type="ECO:0000256" key="5">
    <source>
        <dbReference type="ARBA" id="ARBA00022771"/>
    </source>
</evidence>
<protein>
    <submittedName>
        <fullName evidence="8">Zf-FLZ domain containing protein</fullName>
    </submittedName>
</protein>
<keyword evidence="5" id="KW-0863">Zinc-finger</keyword>
<evidence type="ECO:0000313" key="8">
    <source>
        <dbReference type="EMBL" id="PON55225.1"/>
    </source>
</evidence>
<name>A0A2P5C2I2_PARAD</name>
<proteinExistence type="inferred from homology"/>
<dbReference type="AlphaFoldDB" id="A0A2P5C2I2"/>
<dbReference type="Pfam" id="PF04570">
    <property type="entry name" value="zf-FLZ"/>
    <property type="match status" value="1"/>
</dbReference>
<evidence type="ECO:0000256" key="1">
    <source>
        <dbReference type="ARBA" id="ARBA00004496"/>
    </source>
</evidence>
<keyword evidence="5" id="KW-0862">Zinc</keyword>
<evidence type="ECO:0000259" key="7">
    <source>
        <dbReference type="PROSITE" id="PS51795"/>
    </source>
</evidence>
<evidence type="ECO:0000256" key="3">
    <source>
        <dbReference type="ARBA" id="ARBA00022490"/>
    </source>
</evidence>
<keyword evidence="4" id="KW-0479">Metal-binding</keyword>
<keyword evidence="9" id="KW-1185">Reference proteome</keyword>
<comment type="similarity">
    <text evidence="2">Belongs to the FLZ family.</text>
</comment>
<dbReference type="PANTHER" id="PTHR33059">
    <property type="entry name" value="FCS-LIKE ZINC FINGER 5"/>
    <property type="match status" value="1"/>
</dbReference>
<dbReference type="Proteomes" id="UP000237105">
    <property type="component" value="Unassembled WGS sequence"/>
</dbReference>
<dbReference type="EMBL" id="JXTB01000185">
    <property type="protein sequence ID" value="PON55225.1"/>
    <property type="molecule type" value="Genomic_DNA"/>
</dbReference>